<sequence>MSRTLPPLAPLLAFDAIIRHGSFTRAAAELGVTQSAVSHQLKRLEQHLGTPLLERLNPGIRLTEAGRALAGDVGTALDGLAALESHRRRRADRSTLTVSAGAALSNWWLIRRLPRFAAAHPAITVDLVPSENGSSLAQPVDVRILWMPGDEARRTTTQAPLFSERVFPVCAPSLLPTGQPLADTAGLLRLPLIHKDSGGAGEWSWPVWLRRLGLQRPEMKSGELRFSEIGLSLTAAINGIGVALCRSLLVHDALSEGRLVPALADESVAVASSKVHVARWAPRLIGDRRVMLFVAWLAREVERTVTAIEVPSPDIVEGGNGFSRRSATAPG</sequence>
<dbReference type="Gene3D" id="3.40.190.10">
    <property type="entry name" value="Periplasmic binding protein-like II"/>
    <property type="match status" value="2"/>
</dbReference>
<dbReference type="GO" id="GO:0043565">
    <property type="term" value="F:sequence-specific DNA binding"/>
    <property type="evidence" value="ECO:0007669"/>
    <property type="project" value="TreeGrafter"/>
</dbReference>
<dbReference type="InterPro" id="IPR036388">
    <property type="entry name" value="WH-like_DNA-bd_sf"/>
</dbReference>
<dbReference type="Gene3D" id="1.10.10.10">
    <property type="entry name" value="Winged helix-like DNA-binding domain superfamily/Winged helix DNA-binding domain"/>
    <property type="match status" value="1"/>
</dbReference>
<dbReference type="FunFam" id="1.10.10.10:FF:000001">
    <property type="entry name" value="LysR family transcriptional regulator"/>
    <property type="match status" value="1"/>
</dbReference>
<dbReference type="AlphaFoldDB" id="A0A5C8PRI2"/>
<dbReference type="Proteomes" id="UP000321638">
    <property type="component" value="Unassembled WGS sequence"/>
</dbReference>
<gene>
    <name evidence="6" type="ORF">FHP25_06850</name>
</gene>
<dbReference type="SUPFAM" id="SSF46785">
    <property type="entry name" value="Winged helix' DNA-binding domain"/>
    <property type="match status" value="1"/>
</dbReference>
<dbReference type="InterPro" id="IPR005119">
    <property type="entry name" value="LysR_subst-bd"/>
</dbReference>
<protein>
    <submittedName>
        <fullName evidence="6">LysR family transcriptional regulator</fullName>
    </submittedName>
</protein>
<dbReference type="GO" id="GO:0006351">
    <property type="term" value="P:DNA-templated transcription"/>
    <property type="evidence" value="ECO:0007669"/>
    <property type="project" value="TreeGrafter"/>
</dbReference>
<reference evidence="6 7" key="1">
    <citation type="submission" date="2019-06" db="EMBL/GenBank/DDBJ databases">
        <title>New taxonomy in bacterial strain CC-CFT640, isolated from vineyard.</title>
        <authorList>
            <person name="Lin S.-Y."/>
            <person name="Tsai C.-F."/>
            <person name="Young C.-C."/>
        </authorList>
    </citation>
    <scope>NUCLEOTIDE SEQUENCE [LARGE SCALE GENOMIC DNA]</scope>
    <source>
        <strain evidence="6 7">CC-CFT640</strain>
    </source>
</reference>
<evidence type="ECO:0000256" key="3">
    <source>
        <dbReference type="ARBA" id="ARBA00023125"/>
    </source>
</evidence>
<dbReference type="InterPro" id="IPR058163">
    <property type="entry name" value="LysR-type_TF_proteobact-type"/>
</dbReference>
<dbReference type="GO" id="GO:0003700">
    <property type="term" value="F:DNA-binding transcription factor activity"/>
    <property type="evidence" value="ECO:0007669"/>
    <property type="project" value="InterPro"/>
</dbReference>
<comment type="caution">
    <text evidence="6">The sequence shown here is derived from an EMBL/GenBank/DDBJ whole genome shotgun (WGS) entry which is preliminary data.</text>
</comment>
<dbReference type="RefSeq" id="WP_147846179.1">
    <property type="nucleotide sequence ID" value="NZ_VDUZ01000006.1"/>
</dbReference>
<evidence type="ECO:0000256" key="1">
    <source>
        <dbReference type="ARBA" id="ARBA00009437"/>
    </source>
</evidence>
<keyword evidence="4" id="KW-0804">Transcription</keyword>
<dbReference type="Pfam" id="PF00126">
    <property type="entry name" value="HTH_1"/>
    <property type="match status" value="1"/>
</dbReference>
<dbReference type="EMBL" id="VDUZ01000006">
    <property type="protein sequence ID" value="TXL78709.1"/>
    <property type="molecule type" value="Genomic_DNA"/>
</dbReference>
<name>A0A5C8PRI2_9HYPH</name>
<accession>A0A5C8PRI2</accession>
<evidence type="ECO:0000313" key="7">
    <source>
        <dbReference type="Proteomes" id="UP000321638"/>
    </source>
</evidence>
<dbReference type="SUPFAM" id="SSF53850">
    <property type="entry name" value="Periplasmic binding protein-like II"/>
    <property type="match status" value="1"/>
</dbReference>
<evidence type="ECO:0000256" key="4">
    <source>
        <dbReference type="ARBA" id="ARBA00023163"/>
    </source>
</evidence>
<dbReference type="PANTHER" id="PTHR30537:SF26">
    <property type="entry name" value="GLYCINE CLEAVAGE SYSTEM TRANSCRIPTIONAL ACTIVATOR"/>
    <property type="match status" value="1"/>
</dbReference>
<evidence type="ECO:0000313" key="6">
    <source>
        <dbReference type="EMBL" id="TXL78709.1"/>
    </source>
</evidence>
<dbReference type="PRINTS" id="PR00039">
    <property type="entry name" value="HTHLYSR"/>
</dbReference>
<dbReference type="OrthoDB" id="3252676at2"/>
<feature type="domain" description="HTH lysR-type" evidence="5">
    <location>
        <begin position="6"/>
        <end position="63"/>
    </location>
</feature>
<evidence type="ECO:0000259" key="5">
    <source>
        <dbReference type="PROSITE" id="PS50931"/>
    </source>
</evidence>
<dbReference type="InterPro" id="IPR036390">
    <property type="entry name" value="WH_DNA-bd_sf"/>
</dbReference>
<dbReference type="Pfam" id="PF03466">
    <property type="entry name" value="LysR_substrate"/>
    <property type="match status" value="1"/>
</dbReference>
<keyword evidence="2" id="KW-0805">Transcription regulation</keyword>
<proteinExistence type="inferred from homology"/>
<dbReference type="InterPro" id="IPR000847">
    <property type="entry name" value="LysR_HTH_N"/>
</dbReference>
<keyword evidence="7" id="KW-1185">Reference proteome</keyword>
<dbReference type="PROSITE" id="PS50931">
    <property type="entry name" value="HTH_LYSR"/>
    <property type="match status" value="1"/>
</dbReference>
<evidence type="ECO:0000256" key="2">
    <source>
        <dbReference type="ARBA" id="ARBA00023015"/>
    </source>
</evidence>
<comment type="similarity">
    <text evidence="1">Belongs to the LysR transcriptional regulatory family.</text>
</comment>
<organism evidence="6 7">
    <name type="scientific">Vineibacter terrae</name>
    <dbReference type="NCBI Taxonomy" id="2586908"/>
    <lineage>
        <taxon>Bacteria</taxon>
        <taxon>Pseudomonadati</taxon>
        <taxon>Pseudomonadota</taxon>
        <taxon>Alphaproteobacteria</taxon>
        <taxon>Hyphomicrobiales</taxon>
        <taxon>Vineibacter</taxon>
    </lineage>
</organism>
<dbReference type="PANTHER" id="PTHR30537">
    <property type="entry name" value="HTH-TYPE TRANSCRIPTIONAL REGULATOR"/>
    <property type="match status" value="1"/>
</dbReference>
<keyword evidence="3" id="KW-0238">DNA-binding</keyword>